<proteinExistence type="inferred from homology"/>
<keyword evidence="4" id="KW-0274">FAD</keyword>
<dbReference type="Pfam" id="PF07992">
    <property type="entry name" value="Pyr_redox_2"/>
    <property type="match status" value="1"/>
</dbReference>
<dbReference type="InterPro" id="IPR001763">
    <property type="entry name" value="Rhodanese-like_dom"/>
</dbReference>
<dbReference type="InterPro" id="IPR036873">
    <property type="entry name" value="Rhodanese-like_dom_sf"/>
</dbReference>
<dbReference type="Pfam" id="PF00581">
    <property type="entry name" value="Rhodanese"/>
    <property type="match status" value="1"/>
</dbReference>
<accession>A0A432MEI3</accession>
<evidence type="ECO:0000313" key="9">
    <source>
        <dbReference type="Proteomes" id="UP000280296"/>
    </source>
</evidence>
<evidence type="ECO:0000256" key="5">
    <source>
        <dbReference type="ARBA" id="ARBA00023002"/>
    </source>
</evidence>
<dbReference type="Proteomes" id="UP000280296">
    <property type="component" value="Unassembled WGS sequence"/>
</dbReference>
<evidence type="ECO:0000259" key="7">
    <source>
        <dbReference type="PROSITE" id="PS50206"/>
    </source>
</evidence>
<dbReference type="OrthoDB" id="9802028at2"/>
<protein>
    <submittedName>
        <fullName evidence="8">NADH oxidase</fullName>
    </submittedName>
</protein>
<sequence>MNASGKTIVIVGGVAGGASAAARARRIDERATIILFEKDEDVSFANCGLPYYIGGEIADRAKLLVAPKQLLERRFRLDVRTRQEVVSIDRQAKTVAVRDHGSGADYVQPYDRLILAPGASPLVPPIAGADAPGVFTLRNLEDSDRIKAAVEASGAKTAAVVGAGYIGLEMVEQLVRRGFRVALAELQPRILPLFDPEMVRPIEDDLRSRGVALCLGDGIEAVLTGPDGRARGVRLTSGAELEAEVVILGLGVRPNLGLARDAGLKIGPPPGGGIATNEFMQTSDPDIYAVGDAAEYAYGPTGSPLRIALAGPANRAGRIAGEHAASGKARPMAEVFGTAIVRVFDRVAAMTGLTMALARKLGREARSVVVVSNNHAGYYPGAEPITLKLVYEPGTGKVLGAQALGGAGVDKRIDVIATALHFGGTVADLAGLDLAYAPPFGAAKDPVHLAAFAACNQLDGLADFVEPDADLAGVPQFVDVRSPAEVAEAPFPGVDRVINIPLDDLRDRIGELDPAAETVVSCRTGLRSHVAQRILRQHGFNRVKTVTGGAMIRRRAWRGS</sequence>
<dbReference type="GO" id="GO:0016491">
    <property type="term" value="F:oxidoreductase activity"/>
    <property type="evidence" value="ECO:0007669"/>
    <property type="project" value="UniProtKB-KW"/>
</dbReference>
<dbReference type="PRINTS" id="PR00411">
    <property type="entry name" value="PNDRDTASEI"/>
</dbReference>
<evidence type="ECO:0000313" key="8">
    <source>
        <dbReference type="EMBL" id="RUL83903.1"/>
    </source>
</evidence>
<feature type="domain" description="Rhodanese" evidence="7">
    <location>
        <begin position="471"/>
        <end position="549"/>
    </location>
</feature>
<evidence type="ECO:0000256" key="6">
    <source>
        <dbReference type="ARBA" id="ARBA00023284"/>
    </source>
</evidence>
<dbReference type="SMART" id="SM00450">
    <property type="entry name" value="RHOD"/>
    <property type="match status" value="1"/>
</dbReference>
<dbReference type="SUPFAM" id="SSF51905">
    <property type="entry name" value="FAD/NAD(P)-binding domain"/>
    <property type="match status" value="2"/>
</dbReference>
<dbReference type="PROSITE" id="PS50206">
    <property type="entry name" value="RHODANESE_3"/>
    <property type="match status" value="1"/>
</dbReference>
<comment type="caution">
    <text evidence="8">The sequence shown here is derived from an EMBL/GenBank/DDBJ whole genome shotgun (WGS) entry which is preliminary data.</text>
</comment>
<dbReference type="PANTHER" id="PTHR43429:SF1">
    <property type="entry name" value="NAD(P)H SULFUR OXIDOREDUCTASE (COA-DEPENDENT)"/>
    <property type="match status" value="1"/>
</dbReference>
<evidence type="ECO:0000256" key="4">
    <source>
        <dbReference type="ARBA" id="ARBA00022827"/>
    </source>
</evidence>
<dbReference type="SUPFAM" id="SSF52821">
    <property type="entry name" value="Rhodanese/Cell cycle control phosphatase"/>
    <property type="match status" value="1"/>
</dbReference>
<dbReference type="InterPro" id="IPR050260">
    <property type="entry name" value="FAD-bd_OxRdtase"/>
</dbReference>
<name>A0A432MEI3_9BACT</name>
<evidence type="ECO:0000256" key="3">
    <source>
        <dbReference type="ARBA" id="ARBA00022630"/>
    </source>
</evidence>
<dbReference type="InterPro" id="IPR023753">
    <property type="entry name" value="FAD/NAD-binding_dom"/>
</dbReference>
<dbReference type="Pfam" id="PF02852">
    <property type="entry name" value="Pyr_redox_dim"/>
    <property type="match status" value="1"/>
</dbReference>
<dbReference type="InterPro" id="IPR016156">
    <property type="entry name" value="FAD/NAD-linked_Rdtase_dimer_sf"/>
</dbReference>
<dbReference type="PRINTS" id="PR00368">
    <property type="entry name" value="FADPNR"/>
</dbReference>
<dbReference type="Gene3D" id="3.40.250.10">
    <property type="entry name" value="Rhodanese-like domain"/>
    <property type="match status" value="1"/>
</dbReference>
<dbReference type="InterPro" id="IPR036188">
    <property type="entry name" value="FAD/NAD-bd_sf"/>
</dbReference>
<keyword evidence="9" id="KW-1185">Reference proteome</keyword>
<dbReference type="PANTHER" id="PTHR43429">
    <property type="entry name" value="PYRIDINE NUCLEOTIDE-DISULFIDE OXIDOREDUCTASE DOMAIN-CONTAINING"/>
    <property type="match status" value="1"/>
</dbReference>
<gene>
    <name evidence="8" type="ORF">TsocGM_21495</name>
</gene>
<dbReference type="SUPFAM" id="SSF55424">
    <property type="entry name" value="FAD/NAD-linked reductases, dimerisation (C-terminal) domain"/>
    <property type="match status" value="1"/>
</dbReference>
<dbReference type="AlphaFoldDB" id="A0A432MEI3"/>
<reference evidence="8 9" key="2">
    <citation type="submission" date="2019-01" db="EMBL/GenBank/DDBJ databases">
        <title>Tautonia sociabilis, a novel thermotolerant planctomycete of Isosphaeraceae family, isolated from a 4000 m deep subterranean habitat.</title>
        <authorList>
            <person name="Kovaleva O.L."/>
            <person name="Elcheninov A.G."/>
            <person name="Van Heerden E."/>
            <person name="Toshchakov S.V."/>
            <person name="Novikov A."/>
            <person name="Bonch-Osmolovskaya E.A."/>
            <person name="Kublanov I.V."/>
        </authorList>
    </citation>
    <scope>NUCLEOTIDE SEQUENCE [LARGE SCALE GENOMIC DNA]</scope>
    <source>
        <strain evidence="8 9">GM2012</strain>
    </source>
</reference>
<dbReference type="RefSeq" id="WP_126727519.1">
    <property type="nucleotide sequence ID" value="NZ_RYZH01000055.1"/>
</dbReference>
<reference evidence="8 9" key="1">
    <citation type="submission" date="2018-12" db="EMBL/GenBank/DDBJ databases">
        <authorList>
            <person name="Toschakov S.V."/>
        </authorList>
    </citation>
    <scope>NUCLEOTIDE SEQUENCE [LARGE SCALE GENOMIC DNA]</scope>
    <source>
        <strain evidence="8 9">GM2012</strain>
    </source>
</reference>
<evidence type="ECO:0000256" key="2">
    <source>
        <dbReference type="ARBA" id="ARBA00009130"/>
    </source>
</evidence>
<comment type="cofactor">
    <cofactor evidence="1">
        <name>FAD</name>
        <dbReference type="ChEBI" id="CHEBI:57692"/>
    </cofactor>
</comment>
<dbReference type="InterPro" id="IPR004099">
    <property type="entry name" value="Pyr_nucl-diS_OxRdtase_dimer"/>
</dbReference>
<evidence type="ECO:0000256" key="1">
    <source>
        <dbReference type="ARBA" id="ARBA00001974"/>
    </source>
</evidence>
<keyword evidence="5" id="KW-0560">Oxidoreductase</keyword>
<dbReference type="EMBL" id="RYZH01000055">
    <property type="protein sequence ID" value="RUL83903.1"/>
    <property type="molecule type" value="Genomic_DNA"/>
</dbReference>
<organism evidence="8 9">
    <name type="scientific">Tautonia sociabilis</name>
    <dbReference type="NCBI Taxonomy" id="2080755"/>
    <lineage>
        <taxon>Bacteria</taxon>
        <taxon>Pseudomonadati</taxon>
        <taxon>Planctomycetota</taxon>
        <taxon>Planctomycetia</taxon>
        <taxon>Isosphaerales</taxon>
        <taxon>Isosphaeraceae</taxon>
        <taxon>Tautonia</taxon>
    </lineage>
</organism>
<keyword evidence="3" id="KW-0285">Flavoprotein</keyword>
<comment type="similarity">
    <text evidence="2">Belongs to the class-III pyridine nucleotide-disulfide oxidoreductase family.</text>
</comment>
<keyword evidence="6" id="KW-0676">Redox-active center</keyword>
<dbReference type="Gene3D" id="3.50.50.60">
    <property type="entry name" value="FAD/NAD(P)-binding domain"/>
    <property type="match status" value="2"/>
</dbReference>